<keyword evidence="2" id="KW-0802">TPR repeat</keyword>
<dbReference type="OrthoDB" id="626167at2759"/>
<dbReference type="PANTHER" id="PTHR45641:SF19">
    <property type="entry name" value="NEPHROCYSTIN-3"/>
    <property type="match status" value="1"/>
</dbReference>
<dbReference type="InterPro" id="IPR011990">
    <property type="entry name" value="TPR-like_helical_dom_sf"/>
</dbReference>
<keyword evidence="1" id="KW-0677">Repeat</keyword>
<dbReference type="Proteomes" id="UP000799421">
    <property type="component" value="Unassembled WGS sequence"/>
</dbReference>
<evidence type="ECO:0000313" key="3">
    <source>
        <dbReference type="EMBL" id="KAF2863304.1"/>
    </source>
</evidence>
<proteinExistence type="predicted"/>
<keyword evidence="4" id="KW-1185">Reference proteome</keyword>
<dbReference type="PANTHER" id="PTHR45641">
    <property type="entry name" value="TETRATRICOPEPTIDE REPEAT PROTEIN (AFU_ORTHOLOGUE AFUA_6G03870)"/>
    <property type="match status" value="1"/>
</dbReference>
<name>A0A6A7C738_9PEZI</name>
<protein>
    <submittedName>
        <fullName evidence="3">Uncharacterized protein</fullName>
    </submittedName>
</protein>
<dbReference type="SMART" id="SM00028">
    <property type="entry name" value="TPR"/>
    <property type="match status" value="3"/>
</dbReference>
<dbReference type="SUPFAM" id="SSF48452">
    <property type="entry name" value="TPR-like"/>
    <property type="match status" value="1"/>
</dbReference>
<accession>A0A6A7C738</accession>
<dbReference type="InterPro" id="IPR019734">
    <property type="entry name" value="TPR_rpt"/>
</dbReference>
<reference evidence="3" key="1">
    <citation type="journal article" date="2020" name="Stud. Mycol.">
        <title>101 Dothideomycetes genomes: a test case for predicting lifestyles and emergence of pathogens.</title>
        <authorList>
            <person name="Haridas S."/>
            <person name="Albert R."/>
            <person name="Binder M."/>
            <person name="Bloem J."/>
            <person name="Labutti K."/>
            <person name="Salamov A."/>
            <person name="Andreopoulos B."/>
            <person name="Baker S."/>
            <person name="Barry K."/>
            <person name="Bills G."/>
            <person name="Bluhm B."/>
            <person name="Cannon C."/>
            <person name="Castanera R."/>
            <person name="Culley D."/>
            <person name="Daum C."/>
            <person name="Ezra D."/>
            <person name="Gonzalez J."/>
            <person name="Henrissat B."/>
            <person name="Kuo A."/>
            <person name="Liang C."/>
            <person name="Lipzen A."/>
            <person name="Lutzoni F."/>
            <person name="Magnuson J."/>
            <person name="Mondo S."/>
            <person name="Nolan M."/>
            <person name="Ohm R."/>
            <person name="Pangilinan J."/>
            <person name="Park H.-J."/>
            <person name="Ramirez L."/>
            <person name="Alfaro M."/>
            <person name="Sun H."/>
            <person name="Tritt A."/>
            <person name="Yoshinaga Y."/>
            <person name="Zwiers L.-H."/>
            <person name="Turgeon B."/>
            <person name="Goodwin S."/>
            <person name="Spatafora J."/>
            <person name="Crous P."/>
            <person name="Grigoriev I."/>
        </authorList>
    </citation>
    <scope>NUCLEOTIDE SEQUENCE</scope>
    <source>
        <strain evidence="3">CBS 480.64</strain>
    </source>
</reference>
<evidence type="ECO:0000256" key="2">
    <source>
        <dbReference type="ARBA" id="ARBA00022803"/>
    </source>
</evidence>
<dbReference type="Gene3D" id="1.25.40.10">
    <property type="entry name" value="Tetratricopeptide repeat domain"/>
    <property type="match status" value="1"/>
</dbReference>
<dbReference type="AlphaFoldDB" id="A0A6A7C738"/>
<organism evidence="3 4">
    <name type="scientific">Piedraia hortae CBS 480.64</name>
    <dbReference type="NCBI Taxonomy" id="1314780"/>
    <lineage>
        <taxon>Eukaryota</taxon>
        <taxon>Fungi</taxon>
        <taxon>Dikarya</taxon>
        <taxon>Ascomycota</taxon>
        <taxon>Pezizomycotina</taxon>
        <taxon>Dothideomycetes</taxon>
        <taxon>Dothideomycetidae</taxon>
        <taxon>Capnodiales</taxon>
        <taxon>Piedraiaceae</taxon>
        <taxon>Piedraia</taxon>
    </lineage>
</organism>
<dbReference type="EMBL" id="MU005961">
    <property type="protein sequence ID" value="KAF2863304.1"/>
    <property type="molecule type" value="Genomic_DNA"/>
</dbReference>
<evidence type="ECO:0000313" key="4">
    <source>
        <dbReference type="Proteomes" id="UP000799421"/>
    </source>
</evidence>
<evidence type="ECO:0000256" key="1">
    <source>
        <dbReference type="ARBA" id="ARBA00022737"/>
    </source>
</evidence>
<gene>
    <name evidence="3" type="ORF">K470DRAFT_289095</name>
</gene>
<sequence length="223" mass="25947">MGYPDLQSDILQAEGGKCLFDMMLNDRLKRQAFINSSLNNWNKAIQWFEKALTLLRKYDNTDPQSLVEATHHLSRAQLSLNMLTEAVKVFETTLRSFETHHGFLNLLTLSIANRLGYLYHTVGHTHDRAESMYKRTLNGFDQHNNHRGILKSCQHLDHFYLDQNKLSDASNMFSRALNLYRQLRMPQTTSSLLYVTFDYGVVKHLLGQVIFAERLMFFAHDAF</sequence>